<protein>
    <submittedName>
        <fullName evidence="1">Uncharacterized protein</fullName>
    </submittedName>
</protein>
<gene>
    <name evidence="1" type="ORF">FA15DRAFT_759278</name>
</gene>
<dbReference type="OrthoDB" id="3141012at2759"/>
<organism evidence="1 2">
    <name type="scientific">Coprinopsis marcescibilis</name>
    <name type="common">Agaric fungus</name>
    <name type="synonym">Psathyrella marcescibilis</name>
    <dbReference type="NCBI Taxonomy" id="230819"/>
    <lineage>
        <taxon>Eukaryota</taxon>
        <taxon>Fungi</taxon>
        <taxon>Dikarya</taxon>
        <taxon>Basidiomycota</taxon>
        <taxon>Agaricomycotina</taxon>
        <taxon>Agaricomycetes</taxon>
        <taxon>Agaricomycetidae</taxon>
        <taxon>Agaricales</taxon>
        <taxon>Agaricineae</taxon>
        <taxon>Psathyrellaceae</taxon>
        <taxon>Coprinopsis</taxon>
    </lineage>
</organism>
<evidence type="ECO:0000313" key="1">
    <source>
        <dbReference type="EMBL" id="TFK20608.1"/>
    </source>
</evidence>
<dbReference type="STRING" id="230819.A0A5C3KXE5"/>
<keyword evidence="2" id="KW-1185">Reference proteome</keyword>
<reference evidence="1 2" key="1">
    <citation type="journal article" date="2019" name="Nat. Ecol. Evol.">
        <title>Megaphylogeny resolves global patterns of mushroom evolution.</title>
        <authorList>
            <person name="Varga T."/>
            <person name="Krizsan K."/>
            <person name="Foldi C."/>
            <person name="Dima B."/>
            <person name="Sanchez-Garcia M."/>
            <person name="Sanchez-Ramirez S."/>
            <person name="Szollosi G.J."/>
            <person name="Szarkandi J.G."/>
            <person name="Papp V."/>
            <person name="Albert L."/>
            <person name="Andreopoulos W."/>
            <person name="Angelini C."/>
            <person name="Antonin V."/>
            <person name="Barry K.W."/>
            <person name="Bougher N.L."/>
            <person name="Buchanan P."/>
            <person name="Buyck B."/>
            <person name="Bense V."/>
            <person name="Catcheside P."/>
            <person name="Chovatia M."/>
            <person name="Cooper J."/>
            <person name="Damon W."/>
            <person name="Desjardin D."/>
            <person name="Finy P."/>
            <person name="Geml J."/>
            <person name="Haridas S."/>
            <person name="Hughes K."/>
            <person name="Justo A."/>
            <person name="Karasinski D."/>
            <person name="Kautmanova I."/>
            <person name="Kiss B."/>
            <person name="Kocsube S."/>
            <person name="Kotiranta H."/>
            <person name="LaButti K.M."/>
            <person name="Lechner B.E."/>
            <person name="Liimatainen K."/>
            <person name="Lipzen A."/>
            <person name="Lukacs Z."/>
            <person name="Mihaltcheva S."/>
            <person name="Morgado L.N."/>
            <person name="Niskanen T."/>
            <person name="Noordeloos M.E."/>
            <person name="Ohm R.A."/>
            <person name="Ortiz-Santana B."/>
            <person name="Ovrebo C."/>
            <person name="Racz N."/>
            <person name="Riley R."/>
            <person name="Savchenko A."/>
            <person name="Shiryaev A."/>
            <person name="Soop K."/>
            <person name="Spirin V."/>
            <person name="Szebenyi C."/>
            <person name="Tomsovsky M."/>
            <person name="Tulloss R.E."/>
            <person name="Uehling J."/>
            <person name="Grigoriev I.V."/>
            <person name="Vagvolgyi C."/>
            <person name="Papp T."/>
            <person name="Martin F.M."/>
            <person name="Miettinen O."/>
            <person name="Hibbett D.S."/>
            <person name="Nagy L.G."/>
        </authorList>
    </citation>
    <scope>NUCLEOTIDE SEQUENCE [LARGE SCALE GENOMIC DNA]</scope>
    <source>
        <strain evidence="1 2">CBS 121175</strain>
    </source>
</reference>
<dbReference type="EMBL" id="ML210294">
    <property type="protein sequence ID" value="TFK20608.1"/>
    <property type="molecule type" value="Genomic_DNA"/>
</dbReference>
<evidence type="ECO:0000313" key="2">
    <source>
        <dbReference type="Proteomes" id="UP000307440"/>
    </source>
</evidence>
<name>A0A5C3KXE5_COPMA</name>
<dbReference type="AlphaFoldDB" id="A0A5C3KXE5"/>
<dbReference type="Proteomes" id="UP000307440">
    <property type="component" value="Unassembled WGS sequence"/>
</dbReference>
<sequence>MQVTKARLRAVSEHCSLALDARYSMARNDGHLQLSCTKELTKLPEVQVYAAQAITLTFSGTVNNEQIPVAQLSTSQLVTHLRDYLEMAKICAKNAKDLVLESLDHLASDDCCNAVTLNLTPQYAARNPRSTISSLRLHAVDLKCSWKLNTPEQKRNTVEDPDYHPFAQNTSLAFVTMFNDVIGRFLTQLVRRYPLIFGYKCEQSGIEEPFTRSILKTISSIKARSRDKNFLRHCNKLSKKLHRQLSVAHRSASMALDICCGPTADVVPPHDWSAVDFPEAFLHSMETLYQSGIPERQFKGTSRFSSVVSDDKDLLENNEDLSADPIEDMHQLMPEDRATLGTTWNSDRTYIGEVSESDLEFSQSIGKPGDWDDGDHFTLASDLDIEREDPEADILLECRRHPGAYLAQNPCTPDRDGGPLDFDDLEDMTDLVHSASWDSNCSHDLGSYLHSSTNSGCSPGSHNPSETSLCEPFIQDDGVLVELSREADNETGFASPRSTVRAMDRYNSESPVQLGFEFQAISCSGKWKGSLMDEEHCWEEVEGTSDFSYL</sequence>
<accession>A0A5C3KXE5</accession>
<proteinExistence type="predicted"/>